<organism evidence="8 9">
    <name type="scientific">Gemmatirosa kalamazoonensis</name>
    <dbReference type="NCBI Taxonomy" id="861299"/>
    <lineage>
        <taxon>Bacteria</taxon>
        <taxon>Pseudomonadati</taxon>
        <taxon>Gemmatimonadota</taxon>
        <taxon>Gemmatimonadia</taxon>
        <taxon>Gemmatimonadales</taxon>
        <taxon>Gemmatimonadaceae</taxon>
        <taxon>Gemmatirosa</taxon>
    </lineage>
</organism>
<dbReference type="InterPro" id="IPR010977">
    <property type="entry name" value="Aromatic_deC"/>
</dbReference>
<evidence type="ECO:0000256" key="7">
    <source>
        <dbReference type="RuleBase" id="RU000382"/>
    </source>
</evidence>
<dbReference type="EMBL" id="CP007130">
    <property type="protein sequence ID" value="AHG93575.1"/>
    <property type="molecule type" value="Genomic_DNA"/>
</dbReference>
<dbReference type="Proteomes" id="UP000019151">
    <property type="component" value="Plasmid 2"/>
</dbReference>
<reference evidence="8 9" key="1">
    <citation type="journal article" date="2014" name="Genome Announc.">
        <title>Genome Sequence and Methylome of Soil Bacterium Gemmatirosa kalamazoonensis KBS708T, a Member of the Rarely Cultivated Gemmatimonadetes Phylum.</title>
        <authorList>
            <person name="Debruyn J.M."/>
            <person name="Radosevich M."/>
            <person name="Wommack K.E."/>
            <person name="Polson S.W."/>
            <person name="Hauser L.J."/>
            <person name="Fawaz M.N."/>
            <person name="Korlach J."/>
            <person name="Tsai Y.C."/>
        </authorList>
    </citation>
    <scope>NUCLEOTIDE SEQUENCE [LARGE SCALE GENOMIC DNA]</scope>
    <source>
        <strain evidence="8 9">KBS708</strain>
        <plasmid evidence="9">Plasmid 2</plasmid>
    </source>
</reference>
<evidence type="ECO:0000256" key="4">
    <source>
        <dbReference type="ARBA" id="ARBA00022898"/>
    </source>
</evidence>
<dbReference type="InParanoid" id="W0RTC3"/>
<dbReference type="Pfam" id="PF00282">
    <property type="entry name" value="Pyridoxal_deC"/>
    <property type="match status" value="1"/>
</dbReference>
<evidence type="ECO:0000256" key="2">
    <source>
        <dbReference type="ARBA" id="ARBA00009533"/>
    </source>
</evidence>
<evidence type="ECO:0000256" key="6">
    <source>
        <dbReference type="PIRSR" id="PIRSR602129-50"/>
    </source>
</evidence>
<dbReference type="eggNOG" id="COG0076">
    <property type="taxonomic scope" value="Bacteria"/>
</dbReference>
<dbReference type="GO" id="GO:0030170">
    <property type="term" value="F:pyridoxal phosphate binding"/>
    <property type="evidence" value="ECO:0007669"/>
    <property type="project" value="InterPro"/>
</dbReference>
<dbReference type="OrthoDB" id="9803665at2"/>
<dbReference type="HOGENOM" id="CLU_011856_0_4_0"/>
<dbReference type="InterPro" id="IPR015422">
    <property type="entry name" value="PyrdxlP-dep_Trfase_small"/>
</dbReference>
<dbReference type="InterPro" id="IPR015424">
    <property type="entry name" value="PyrdxlP-dep_Trfase"/>
</dbReference>
<dbReference type="GO" id="GO:0016831">
    <property type="term" value="F:carboxy-lyase activity"/>
    <property type="evidence" value="ECO:0007669"/>
    <property type="project" value="UniProtKB-KW"/>
</dbReference>
<keyword evidence="8" id="KW-0614">Plasmid</keyword>
<keyword evidence="5 7" id="KW-0456">Lyase</keyword>
<keyword evidence="3" id="KW-0210">Decarboxylase</keyword>
<evidence type="ECO:0000256" key="1">
    <source>
        <dbReference type="ARBA" id="ARBA00001933"/>
    </source>
</evidence>
<evidence type="ECO:0000313" key="8">
    <source>
        <dbReference type="EMBL" id="AHG93575.1"/>
    </source>
</evidence>
<dbReference type="AlphaFoldDB" id="W0RTC3"/>
<proteinExistence type="inferred from homology"/>
<accession>W0RTC3</accession>
<sequence length="467" mass="50120">MTTADRSPDALDVLAREIRAFPEAVASLRVTPDVTAAEIRAHLAEAYPFDAARPLDAVLPDVARMLRDWSLHVTHPRYFGLFNPAVHPAAVCADALAALYNPQLAAWAHSPAGNEIERHTLAFVARALGLDPAACAMHFTTGGNEANQTALVAALSHVMPAYAERGAAALGERPAVYVSTQSHHSFHKCVRVSGLGEDALRVVPHDDRLRMDAAALRARIDADRAAGWRPVLVVATAGTTGAGIIDDLDALADVAAACGAWYHVDAAWGGAAALSPRLRGAVRGVERADSVTCDAHKWLSVPMGAGMFFTRHPEVLRHAFDVEASYVPPDAPGREDLYRGSLQWSRRFIGLKLFMTLATLGADGMAAALEHQADMGDLLRARLRERGWIVVNDTPLPLACFTHPRIRAGERTTAAVVSAVQARGHAWISDVALTGDERVLRACITNYKTVPADLEILLDELDRALAG</sequence>
<dbReference type="Gene3D" id="3.90.1150.170">
    <property type="match status" value="1"/>
</dbReference>
<dbReference type="Gene3D" id="3.90.1150.10">
    <property type="entry name" value="Aspartate Aminotransferase, domain 1"/>
    <property type="match status" value="1"/>
</dbReference>
<dbReference type="KEGG" id="gba:J421_6040"/>
<geneLocation type="plasmid" evidence="8 9">
    <name>2</name>
</geneLocation>
<name>W0RTC3_9BACT</name>
<feature type="modified residue" description="N6-(pyridoxal phosphate)lysine" evidence="6">
    <location>
        <position position="297"/>
    </location>
</feature>
<evidence type="ECO:0000313" key="9">
    <source>
        <dbReference type="Proteomes" id="UP000019151"/>
    </source>
</evidence>
<dbReference type="Gene3D" id="3.40.640.10">
    <property type="entry name" value="Type I PLP-dependent aspartate aminotransferase-like (Major domain)"/>
    <property type="match status" value="1"/>
</dbReference>
<dbReference type="SUPFAM" id="SSF53383">
    <property type="entry name" value="PLP-dependent transferases"/>
    <property type="match status" value="1"/>
</dbReference>
<dbReference type="InterPro" id="IPR002129">
    <property type="entry name" value="PyrdxlP-dep_de-COase"/>
</dbReference>
<comment type="cofactor">
    <cofactor evidence="1 6 7">
        <name>pyridoxal 5'-phosphate</name>
        <dbReference type="ChEBI" id="CHEBI:597326"/>
    </cofactor>
</comment>
<dbReference type="PROSITE" id="PS00392">
    <property type="entry name" value="DDC_GAD_HDC_YDC"/>
    <property type="match status" value="1"/>
</dbReference>
<evidence type="ECO:0000256" key="5">
    <source>
        <dbReference type="ARBA" id="ARBA00023239"/>
    </source>
</evidence>
<comment type="similarity">
    <text evidence="2 7">Belongs to the group II decarboxylase family.</text>
</comment>
<protein>
    <submittedName>
        <fullName evidence="8">Pyridoxal-dependent decarboxylase</fullName>
    </submittedName>
</protein>
<keyword evidence="9" id="KW-1185">Reference proteome</keyword>
<evidence type="ECO:0000256" key="3">
    <source>
        <dbReference type="ARBA" id="ARBA00022793"/>
    </source>
</evidence>
<dbReference type="InterPro" id="IPR015421">
    <property type="entry name" value="PyrdxlP-dep_Trfase_major"/>
</dbReference>
<dbReference type="PANTHER" id="PTHR11999">
    <property type="entry name" value="GROUP II PYRIDOXAL-5-PHOSPHATE DECARBOXYLASE"/>
    <property type="match status" value="1"/>
</dbReference>
<dbReference type="RefSeq" id="WP_025414875.1">
    <property type="nucleotide sequence ID" value="NZ_CP007130.1"/>
</dbReference>
<dbReference type="GO" id="GO:0019752">
    <property type="term" value="P:carboxylic acid metabolic process"/>
    <property type="evidence" value="ECO:0007669"/>
    <property type="project" value="InterPro"/>
</dbReference>
<dbReference type="InterPro" id="IPR021115">
    <property type="entry name" value="Pyridoxal-P_BS"/>
</dbReference>
<dbReference type="PANTHER" id="PTHR11999:SF70">
    <property type="entry name" value="MIP05841P"/>
    <property type="match status" value="1"/>
</dbReference>
<keyword evidence="4 6" id="KW-0663">Pyridoxal phosphate</keyword>
<gene>
    <name evidence="8" type="ORF">J421_6040</name>
</gene>